<comment type="similarity">
    <text evidence="3 10">Belongs to the PRM1 family.</text>
</comment>
<accession>A0A9P7V140</accession>
<comment type="subcellular location">
    <subcellularLocation>
        <location evidence="2 10">Cell membrane</location>
        <topology evidence="2 10">Multi-pass membrane protein</topology>
    </subcellularLocation>
</comment>
<evidence type="ECO:0000256" key="2">
    <source>
        <dbReference type="ARBA" id="ARBA00004651"/>
    </source>
</evidence>
<dbReference type="AlphaFoldDB" id="A0A9P7V140"/>
<protein>
    <recommendedName>
        <fullName evidence="10">Plasma membrane fusion protein PRM1</fullName>
    </recommendedName>
</protein>
<evidence type="ECO:0000256" key="8">
    <source>
        <dbReference type="ARBA" id="ARBA00023136"/>
    </source>
</evidence>
<feature type="transmembrane region" description="Helical" evidence="10">
    <location>
        <begin position="30"/>
        <end position="48"/>
    </location>
</feature>
<keyword evidence="9" id="KW-0325">Glycoprotein</keyword>
<keyword evidence="7 10" id="KW-1133">Transmembrane helix</keyword>
<evidence type="ECO:0000256" key="1">
    <source>
        <dbReference type="ARBA" id="ARBA00002512"/>
    </source>
</evidence>
<evidence type="ECO:0000256" key="7">
    <source>
        <dbReference type="ARBA" id="ARBA00022989"/>
    </source>
</evidence>
<dbReference type="GeneID" id="66069428"/>
<keyword evidence="13" id="KW-1185">Reference proteome</keyword>
<feature type="transmembrane region" description="Helical" evidence="10">
    <location>
        <begin position="403"/>
        <end position="423"/>
    </location>
</feature>
<evidence type="ECO:0000256" key="10">
    <source>
        <dbReference type="RuleBase" id="RU366035"/>
    </source>
</evidence>
<evidence type="ECO:0000256" key="11">
    <source>
        <dbReference type="SAM" id="MobiDB-lite"/>
    </source>
</evidence>
<reference evidence="12" key="1">
    <citation type="journal article" date="2021" name="Genome Biol. Evol.">
        <title>The assembled and annotated genome of the fairy-ring fungus Marasmius oreades.</title>
        <authorList>
            <person name="Hiltunen M."/>
            <person name="Ament-Velasquez S.L."/>
            <person name="Johannesson H."/>
        </authorList>
    </citation>
    <scope>NUCLEOTIDE SEQUENCE</scope>
    <source>
        <strain evidence="12">03SP1</strain>
    </source>
</reference>
<dbReference type="PANTHER" id="PTHR31030:SF1">
    <property type="entry name" value="PLASMA MEMBRANE FUSION PROTEIN PRM1"/>
    <property type="match status" value="1"/>
</dbReference>
<keyword evidence="4 10" id="KW-1003">Cell membrane</keyword>
<dbReference type="GO" id="GO:0032220">
    <property type="term" value="P:plasma membrane fusion involved in cytogamy"/>
    <property type="evidence" value="ECO:0007669"/>
    <property type="project" value="TreeGrafter"/>
</dbReference>
<feature type="region of interest" description="Disordered" evidence="11">
    <location>
        <begin position="762"/>
        <end position="799"/>
    </location>
</feature>
<name>A0A9P7V140_9AGAR</name>
<comment type="caution">
    <text evidence="12">The sequence shown here is derived from an EMBL/GenBank/DDBJ whole genome shotgun (WGS) entry which is preliminary data.</text>
</comment>
<evidence type="ECO:0000313" key="13">
    <source>
        <dbReference type="Proteomes" id="UP001049176"/>
    </source>
</evidence>
<dbReference type="PANTHER" id="PTHR31030">
    <property type="entry name" value="PLASMA MEMBRANE FUSION PROTEIN PRM1"/>
    <property type="match status" value="1"/>
</dbReference>
<evidence type="ECO:0000256" key="6">
    <source>
        <dbReference type="ARBA" id="ARBA00022971"/>
    </source>
</evidence>
<evidence type="ECO:0000313" key="12">
    <source>
        <dbReference type="EMBL" id="KAG7098393.1"/>
    </source>
</evidence>
<feature type="region of interest" description="Disordered" evidence="11">
    <location>
        <begin position="669"/>
        <end position="691"/>
    </location>
</feature>
<dbReference type="GO" id="GO:0043332">
    <property type="term" value="C:mating projection tip"/>
    <property type="evidence" value="ECO:0007669"/>
    <property type="project" value="UniProtKB-UniRule"/>
</dbReference>
<evidence type="ECO:0000256" key="5">
    <source>
        <dbReference type="ARBA" id="ARBA00022692"/>
    </source>
</evidence>
<proteinExistence type="inferred from homology"/>
<feature type="transmembrane region" description="Helical" evidence="10">
    <location>
        <begin position="132"/>
        <end position="153"/>
    </location>
</feature>
<sequence length="932" mass="102679">MSPQSPSYDSTSTTYISSAKLKPYLELPHYLSLAWLAYPILSLLFVAFRLQISLASAQDSIANAKDNLISSCKAAERAATSAASMPRFMALATNERFADTVNGSLNAARAALVLSLTVMEAIINFIVDLYRSTFLCFLELVIRGGLAIIIGAVKEFGDLIQNVANGLASSIQNDISSANNVIRGAIDSINNVNPFSDITPPQIPVPNLDALTNFKFPTTLQDSLTNLNSTLPTFDDIKQKLEQIIDTPFELLKKDINDTFAGMSFDRSVLPVPEQNTVSFCNDLDTSVVDDLGRDLIKTAKIGVIVIIILALVLIGLNCLLEWYKWRCQMNHLEYTRQAWMTDRTISSKVGAGTPQITLSNHNLLMLQANGSHPLITRIINQLSNRLRLSSQTQIHASWFLNYIFHAPALACFLIGFFGLLSVQIQLAALGPLQAKFAEKETQAVADFSQTIFTSINNSMHNQSATYANDVNGRVDTMQSNLNNGLFGWVNGTTTAINTTINEVYDDIQNAVNTVFNGTILQQPAQEFIRCLIGSKVDAIENALTFLHDNLKVDIPRMNQSALVLSEDHVNEATQPIAAAAVGSGGDGSDGGGIVGRLVNAYAESLKKERVMFLIFIGLWGFVCLMGVGFLLWDAYGAVWNEKRKRRNWEREQRGEVVPYPIYGTGYTDGGEREKGDGLRPLTPLEESDKDVSNKSWDNFFGGFKKPFQEGERTRTISGPMKLKAFVKDTKEVPDDKQLEPLPFPEPETKNSRWFSRFTGQFGKKQKEPEHVPSNFTSANERSQSRWSASPIPSPTTPRARIAPWVTVLSPTRKSSSATPPPIPQDVNSVYESSQVRVPATTSNSLAPPLHHGFGFKLAPAPPKHPNLSKPAPEPELSVTPVTQLLSSRPAWRSSMMNPFQTPFDDEHQVKIEQAPQRKSIPTNPFLGGKAI</sequence>
<organism evidence="12 13">
    <name type="scientific">Marasmius oreades</name>
    <name type="common">fairy-ring Marasmius</name>
    <dbReference type="NCBI Taxonomy" id="181124"/>
    <lineage>
        <taxon>Eukaryota</taxon>
        <taxon>Fungi</taxon>
        <taxon>Dikarya</taxon>
        <taxon>Basidiomycota</taxon>
        <taxon>Agaricomycotina</taxon>
        <taxon>Agaricomycetes</taxon>
        <taxon>Agaricomycetidae</taxon>
        <taxon>Agaricales</taxon>
        <taxon>Marasmiineae</taxon>
        <taxon>Marasmiaceae</taxon>
        <taxon>Marasmius</taxon>
    </lineage>
</organism>
<keyword evidence="8 10" id="KW-0472">Membrane</keyword>
<evidence type="ECO:0000256" key="3">
    <source>
        <dbReference type="ARBA" id="ARBA00010780"/>
    </source>
</evidence>
<dbReference type="GO" id="GO:0005886">
    <property type="term" value="C:plasma membrane"/>
    <property type="evidence" value="ECO:0007669"/>
    <property type="project" value="UniProtKB-SubCell"/>
</dbReference>
<dbReference type="KEGG" id="more:E1B28_000352"/>
<dbReference type="Proteomes" id="UP001049176">
    <property type="component" value="Chromosome 1"/>
</dbReference>
<gene>
    <name evidence="12" type="ORF">E1B28_000352</name>
</gene>
<feature type="region of interest" description="Disordered" evidence="11">
    <location>
        <begin position="858"/>
        <end position="878"/>
    </location>
</feature>
<comment type="caution">
    <text evidence="10">Lacks conserved residue(s) required for the propagation of feature annotation.</text>
</comment>
<feature type="compositionally biased region" description="Polar residues" evidence="11">
    <location>
        <begin position="774"/>
        <end position="788"/>
    </location>
</feature>
<feature type="transmembrane region" description="Helical" evidence="10">
    <location>
        <begin position="611"/>
        <end position="633"/>
    </location>
</feature>
<dbReference type="InterPro" id="IPR026777">
    <property type="entry name" value="PRM1"/>
</dbReference>
<dbReference type="RefSeq" id="XP_043014863.1">
    <property type="nucleotide sequence ID" value="XM_043146163.1"/>
</dbReference>
<evidence type="ECO:0000256" key="4">
    <source>
        <dbReference type="ARBA" id="ARBA00022475"/>
    </source>
</evidence>
<feature type="transmembrane region" description="Helical" evidence="10">
    <location>
        <begin position="106"/>
        <end position="126"/>
    </location>
</feature>
<feature type="transmembrane region" description="Helical" evidence="10">
    <location>
        <begin position="302"/>
        <end position="324"/>
    </location>
</feature>
<dbReference type="EMBL" id="CM032181">
    <property type="protein sequence ID" value="KAG7098393.1"/>
    <property type="molecule type" value="Genomic_DNA"/>
</dbReference>
<evidence type="ECO:0000256" key="9">
    <source>
        <dbReference type="ARBA" id="ARBA00023180"/>
    </source>
</evidence>
<keyword evidence="6 10" id="KW-0184">Conjugation</keyword>
<keyword evidence="5 10" id="KW-0812">Transmembrane</keyword>
<dbReference type="OrthoDB" id="10248838at2759"/>
<comment type="function">
    <text evidence="1 10">Involved in cell fusion during mating by stabilizing the plasma membrane fusion event.</text>
</comment>